<dbReference type="STRING" id="32507.ENSNBRP00000030505"/>
<dbReference type="InterPro" id="IPR036322">
    <property type="entry name" value="WD40_repeat_dom_sf"/>
</dbReference>
<keyword evidence="5" id="KW-1185">Reference proteome</keyword>
<dbReference type="PROSITE" id="PS50082">
    <property type="entry name" value="WD_REPEATS_2"/>
    <property type="match status" value="1"/>
</dbReference>
<dbReference type="InterPro" id="IPR019775">
    <property type="entry name" value="WD40_repeat_CS"/>
</dbReference>
<dbReference type="Bgee" id="ENSNBRG00000023202">
    <property type="expression patterns" value="Expressed in blood and 7 other cell types or tissues"/>
</dbReference>
<dbReference type="PROSITE" id="PS00678">
    <property type="entry name" value="WD_REPEATS_1"/>
    <property type="match status" value="1"/>
</dbReference>
<dbReference type="Pfam" id="PF00400">
    <property type="entry name" value="WD40"/>
    <property type="match status" value="3"/>
</dbReference>
<dbReference type="Proteomes" id="UP000261580">
    <property type="component" value="Unassembled WGS sequence"/>
</dbReference>
<protein>
    <submittedName>
        <fullName evidence="4">ATG16 autophagy related 16-like 2 (S. cerevisiae)</fullName>
    </submittedName>
</protein>
<dbReference type="InterPro" id="IPR045160">
    <property type="entry name" value="ATG16"/>
</dbReference>
<dbReference type="PROSITE" id="PS50294">
    <property type="entry name" value="WD_REPEATS_REGION"/>
    <property type="match status" value="1"/>
</dbReference>
<dbReference type="OMA" id="FRYTTHI"/>
<reference evidence="4" key="1">
    <citation type="submission" date="2025-08" db="UniProtKB">
        <authorList>
            <consortium name="Ensembl"/>
        </authorList>
    </citation>
    <scope>IDENTIFICATION</scope>
</reference>
<dbReference type="PANTHER" id="PTHR19878:SF7">
    <property type="entry name" value="PROTEIN ATG16L2"/>
    <property type="match status" value="1"/>
</dbReference>
<dbReference type="SMART" id="SM00320">
    <property type="entry name" value="WD40"/>
    <property type="match status" value="3"/>
</dbReference>
<organism evidence="4 5">
    <name type="scientific">Neolamprologus brichardi</name>
    <name type="common">Fairy cichlid</name>
    <name type="synonym">Lamprologus brichardi</name>
    <dbReference type="NCBI Taxonomy" id="32507"/>
    <lineage>
        <taxon>Eukaryota</taxon>
        <taxon>Metazoa</taxon>
        <taxon>Chordata</taxon>
        <taxon>Craniata</taxon>
        <taxon>Vertebrata</taxon>
        <taxon>Euteleostomi</taxon>
        <taxon>Actinopterygii</taxon>
        <taxon>Neopterygii</taxon>
        <taxon>Teleostei</taxon>
        <taxon>Neoteleostei</taxon>
        <taxon>Acanthomorphata</taxon>
        <taxon>Ovalentaria</taxon>
        <taxon>Cichlomorphae</taxon>
        <taxon>Cichliformes</taxon>
        <taxon>Cichlidae</taxon>
        <taxon>African cichlids</taxon>
        <taxon>Pseudocrenilabrinae</taxon>
        <taxon>Lamprologini</taxon>
        <taxon>Neolamprologus</taxon>
    </lineage>
</organism>
<feature type="repeat" description="WD" evidence="3">
    <location>
        <begin position="46"/>
        <end position="87"/>
    </location>
</feature>
<evidence type="ECO:0000313" key="5">
    <source>
        <dbReference type="Proteomes" id="UP000261580"/>
    </source>
</evidence>
<evidence type="ECO:0000256" key="2">
    <source>
        <dbReference type="ARBA" id="ARBA00022737"/>
    </source>
</evidence>
<dbReference type="InterPro" id="IPR015943">
    <property type="entry name" value="WD40/YVTN_repeat-like_dom_sf"/>
</dbReference>
<evidence type="ECO:0000256" key="3">
    <source>
        <dbReference type="PROSITE-ProRule" id="PRU00221"/>
    </source>
</evidence>
<dbReference type="SUPFAM" id="SSF50978">
    <property type="entry name" value="WD40 repeat-like"/>
    <property type="match status" value="1"/>
</dbReference>
<dbReference type="Ensembl" id="ENSNBRT00000031283.1">
    <property type="protein sequence ID" value="ENSNBRP00000030505.1"/>
    <property type="gene ID" value="ENSNBRG00000023202.1"/>
</dbReference>
<dbReference type="InterPro" id="IPR001680">
    <property type="entry name" value="WD40_rpt"/>
</dbReference>
<dbReference type="Gene3D" id="2.130.10.10">
    <property type="entry name" value="YVTN repeat-like/Quinoprotein amine dehydrogenase"/>
    <property type="match status" value="1"/>
</dbReference>
<keyword evidence="2" id="KW-0677">Repeat</keyword>
<accession>A0A3Q4I247</accession>
<reference evidence="4" key="2">
    <citation type="submission" date="2025-09" db="UniProtKB">
        <authorList>
            <consortium name="Ensembl"/>
        </authorList>
    </citation>
    <scope>IDENTIFICATION</scope>
</reference>
<evidence type="ECO:0000313" key="4">
    <source>
        <dbReference type="Ensembl" id="ENSNBRP00000030505.1"/>
    </source>
</evidence>
<keyword evidence="1 3" id="KW-0853">WD repeat</keyword>
<dbReference type="GeneTree" id="ENSGT00940000153936"/>
<evidence type="ECO:0000256" key="1">
    <source>
        <dbReference type="ARBA" id="ARBA00022574"/>
    </source>
</evidence>
<name>A0A3Q4I247_NEOBR</name>
<dbReference type="GO" id="GO:0000045">
    <property type="term" value="P:autophagosome assembly"/>
    <property type="evidence" value="ECO:0007669"/>
    <property type="project" value="InterPro"/>
</dbReference>
<dbReference type="AlphaFoldDB" id="A0A3Q4I247"/>
<dbReference type="PANTHER" id="PTHR19878">
    <property type="entry name" value="AUTOPHAGY PROTEIN 16-LIKE"/>
    <property type="match status" value="1"/>
</dbReference>
<proteinExistence type="predicted"/>
<sequence>RGTLDGSTEGITCIEFDPMGFRILAASYSKAAMLWQLGDSVPKVTLTGHSRKVTAARFSSIFHQVVTGSADGTIRLWDLRRAALQSRNVAKYCSDLVCSENCIISGHYDGQIRVASCVQVFPAQGKVTSLDLSPDHCQLLSCCRDDCLQLFDLRRWSNERLTFR</sequence>